<dbReference type="AlphaFoldDB" id="A0A0F9CQ73"/>
<protein>
    <submittedName>
        <fullName evidence="1">Uncharacterized protein</fullName>
    </submittedName>
</protein>
<feature type="non-terminal residue" evidence="1">
    <location>
        <position position="1"/>
    </location>
</feature>
<name>A0A0F9CQ73_9ZZZZ</name>
<comment type="caution">
    <text evidence="1">The sequence shown here is derived from an EMBL/GenBank/DDBJ whole genome shotgun (WGS) entry which is preliminary data.</text>
</comment>
<proteinExistence type="predicted"/>
<reference evidence="1" key="1">
    <citation type="journal article" date="2015" name="Nature">
        <title>Complex archaea that bridge the gap between prokaryotes and eukaryotes.</title>
        <authorList>
            <person name="Spang A."/>
            <person name="Saw J.H."/>
            <person name="Jorgensen S.L."/>
            <person name="Zaremba-Niedzwiedzka K."/>
            <person name="Martijn J."/>
            <person name="Lind A.E."/>
            <person name="van Eijk R."/>
            <person name="Schleper C."/>
            <person name="Guy L."/>
            <person name="Ettema T.J."/>
        </authorList>
    </citation>
    <scope>NUCLEOTIDE SEQUENCE</scope>
</reference>
<dbReference type="EMBL" id="LAZR01032296">
    <property type="protein sequence ID" value="KKL51309.1"/>
    <property type="molecule type" value="Genomic_DNA"/>
</dbReference>
<organism evidence="1">
    <name type="scientific">marine sediment metagenome</name>
    <dbReference type="NCBI Taxonomy" id="412755"/>
    <lineage>
        <taxon>unclassified sequences</taxon>
        <taxon>metagenomes</taxon>
        <taxon>ecological metagenomes</taxon>
    </lineage>
</organism>
<sequence>ITINGELKIGYVNFSRSVGMCDIEEYDIEWKHTMKAEEGVMQSRPTDIRLN</sequence>
<evidence type="ECO:0000313" key="1">
    <source>
        <dbReference type="EMBL" id="KKL51309.1"/>
    </source>
</evidence>
<accession>A0A0F9CQ73</accession>
<gene>
    <name evidence="1" type="ORF">LCGC14_2296810</name>
</gene>